<feature type="transmembrane region" description="Helical" evidence="5">
    <location>
        <begin position="608"/>
        <end position="630"/>
    </location>
</feature>
<evidence type="ECO:0000256" key="2">
    <source>
        <dbReference type="ARBA" id="ARBA00022692"/>
    </source>
</evidence>
<dbReference type="NCBIfam" id="TIGR03062">
    <property type="entry name" value="pip_yhgE_Cterm"/>
    <property type="match status" value="1"/>
</dbReference>
<name>A0A285UTF5_9BACL</name>
<dbReference type="SUPFAM" id="SSF101967">
    <property type="entry name" value="Adhesin YadA, collagen-binding domain"/>
    <property type="match status" value="2"/>
</dbReference>
<feature type="transmembrane region" description="Helical" evidence="5">
    <location>
        <begin position="537"/>
        <end position="560"/>
    </location>
</feature>
<dbReference type="InterPro" id="IPR023908">
    <property type="entry name" value="xxxLxxG_rpt"/>
</dbReference>
<dbReference type="InterPro" id="IPR013525">
    <property type="entry name" value="ABC2_TM"/>
</dbReference>
<dbReference type="OrthoDB" id="9811483at2"/>
<feature type="transmembrane region" description="Helical" evidence="5">
    <location>
        <begin position="637"/>
        <end position="656"/>
    </location>
</feature>
<evidence type="ECO:0000256" key="3">
    <source>
        <dbReference type="ARBA" id="ARBA00022989"/>
    </source>
</evidence>
<feature type="transmembrane region" description="Helical" evidence="5">
    <location>
        <begin position="16"/>
        <end position="38"/>
    </location>
</feature>
<keyword evidence="8" id="KW-1185">Reference proteome</keyword>
<evidence type="ECO:0000256" key="1">
    <source>
        <dbReference type="ARBA" id="ARBA00004141"/>
    </source>
</evidence>
<dbReference type="AlphaFoldDB" id="A0A285UTF5"/>
<reference evidence="8" key="1">
    <citation type="submission" date="2017-08" db="EMBL/GenBank/DDBJ databases">
        <authorList>
            <person name="Varghese N."/>
            <person name="Submissions S."/>
        </authorList>
    </citation>
    <scope>NUCLEOTIDE SEQUENCE [LARGE SCALE GENOMIC DNA]</scope>
    <source>
        <strain evidence="8">JC23</strain>
    </source>
</reference>
<evidence type="ECO:0000256" key="5">
    <source>
        <dbReference type="SAM" id="Phobius"/>
    </source>
</evidence>
<keyword evidence="4 5" id="KW-0472">Membrane</keyword>
<dbReference type="Gene3D" id="3.40.1710.10">
    <property type="entry name" value="abc type-2 transporter like domain"/>
    <property type="match status" value="1"/>
</dbReference>
<dbReference type="InterPro" id="IPR017500">
    <property type="entry name" value="Phage_infect_YhgE_N"/>
</dbReference>
<comment type="subcellular location">
    <subcellularLocation>
        <location evidence="1">Membrane</location>
        <topology evidence="1">Multi-pass membrane protein</topology>
    </subcellularLocation>
</comment>
<evidence type="ECO:0000313" key="8">
    <source>
        <dbReference type="Proteomes" id="UP000219252"/>
    </source>
</evidence>
<dbReference type="InterPro" id="IPR051328">
    <property type="entry name" value="T7SS_ABC-Transporter"/>
</dbReference>
<keyword evidence="2 5" id="KW-0812">Transmembrane</keyword>
<dbReference type="Pfam" id="PF12698">
    <property type="entry name" value="ABC2_membrane_3"/>
    <property type="match status" value="2"/>
</dbReference>
<feature type="transmembrane region" description="Helical" evidence="5">
    <location>
        <begin position="692"/>
        <end position="715"/>
    </location>
</feature>
<dbReference type="Proteomes" id="UP000219252">
    <property type="component" value="Unassembled WGS sequence"/>
</dbReference>
<feature type="domain" description="ABC-2 type transporter transmembrane" evidence="6">
    <location>
        <begin position="19"/>
        <end position="155"/>
    </location>
</feature>
<dbReference type="InterPro" id="IPR011049">
    <property type="entry name" value="Serralysin-like_metalloprot_C"/>
</dbReference>
<accession>A0A285UTF5</accession>
<evidence type="ECO:0000259" key="6">
    <source>
        <dbReference type="Pfam" id="PF12698"/>
    </source>
</evidence>
<keyword evidence="3 5" id="KW-1133">Transmembrane helix</keyword>
<dbReference type="NCBIfam" id="TIGR03061">
    <property type="entry name" value="pip_yhgE_Nterm"/>
    <property type="match status" value="1"/>
</dbReference>
<organism evidence="7 8">
    <name type="scientific">Ureibacillus acetophenoni</name>
    <dbReference type="NCBI Taxonomy" id="614649"/>
    <lineage>
        <taxon>Bacteria</taxon>
        <taxon>Bacillati</taxon>
        <taxon>Bacillota</taxon>
        <taxon>Bacilli</taxon>
        <taxon>Bacillales</taxon>
        <taxon>Caryophanaceae</taxon>
        <taxon>Ureibacillus</taxon>
    </lineage>
</organism>
<protein>
    <submittedName>
        <fullName evidence="7">Putative membrane protein</fullName>
    </submittedName>
</protein>
<evidence type="ECO:0000313" key="7">
    <source>
        <dbReference type="EMBL" id="SOC43976.1"/>
    </source>
</evidence>
<dbReference type="NCBIfam" id="TIGR03057">
    <property type="entry name" value="xxxLxxG_by_4"/>
    <property type="match status" value="2"/>
</dbReference>
<sequence>MLKAEWLKIFNTRKMLISVIAILFIPVLYSGMFLWAFWDPYANLNSMPVAILNEDTGATMEGEQLALGDEVTKKLIDSEQFHFIEVDANKADEQLKNQEYYILIKIPENFSQHATTLLDENPEKLTIEYIPNEGYNFLGAQIGDTAMERVKSEVNTQVSKTYAEKLFTSITELGDGVIEAADGAGKIDDGAQKVTDGAEELHGYLEQLAASSIELSDGSNTLQDGMQSAAIGSSQLLDGIKQLQNGTSPLMDGANAASEGSKQLQQGVTDYTNGVAQLSEGQKSVTAGGQELATNLQLLANGTENMDDKIASLAEGSEGVTSGIEQLTTALQPVLANLPEANKQELLQTLAQIQAGSSQVSNGLGQLKEGTVDIDDNIAALSQGAINLTEGHLQVSLGIEQLMNNSNALVSGVTKLADGNAKLASGLQQLASGADSAVAGANDLTSGISQLVDGTNQISDGTTLLSEKTGELAEGSTLLVDGSKELANGTSTLSGKLSEASGNVDINVSDDNYDMMAAPVEVEKTSVNHVPNYGTGFAPYFISLGLFVGALVVSIVFPLVEPAIRPTSGFKWFISKVSVLAVIGIIQAVITAIVVIGALGLEVNNLPLFMGTSILTSFTFLALIQLLVSVLGDPGRFIAILILILQLTTSAGTFPLELVPSQLHIFNAFLPMTFSVQAFKAAISTGDTSFLIYNWSILGIYAVACLAISLGYFTLLVKKRYSRQANVEQQA</sequence>
<dbReference type="GO" id="GO:0016020">
    <property type="term" value="C:membrane"/>
    <property type="evidence" value="ECO:0007669"/>
    <property type="project" value="UniProtKB-SubCell"/>
</dbReference>
<dbReference type="InterPro" id="IPR017501">
    <property type="entry name" value="Phage_infect_YhgE_C"/>
</dbReference>
<dbReference type="PANTHER" id="PTHR43077">
    <property type="entry name" value="TRANSPORT PERMEASE YVFS-RELATED"/>
    <property type="match status" value="1"/>
</dbReference>
<gene>
    <name evidence="7" type="ORF">SAMN05877842_11834</name>
</gene>
<feature type="domain" description="ABC-2 type transporter transmembrane" evidence="6">
    <location>
        <begin position="503"/>
        <end position="710"/>
    </location>
</feature>
<dbReference type="Gene3D" id="1.10.287.950">
    <property type="entry name" value="Methyl-accepting chemotaxis protein"/>
    <property type="match status" value="2"/>
</dbReference>
<evidence type="ECO:0000256" key="4">
    <source>
        <dbReference type="ARBA" id="ARBA00023136"/>
    </source>
</evidence>
<dbReference type="EMBL" id="OBQC01000018">
    <property type="protein sequence ID" value="SOC43976.1"/>
    <property type="molecule type" value="Genomic_DNA"/>
</dbReference>
<dbReference type="GO" id="GO:0140359">
    <property type="term" value="F:ABC-type transporter activity"/>
    <property type="evidence" value="ECO:0007669"/>
    <property type="project" value="InterPro"/>
</dbReference>
<dbReference type="PANTHER" id="PTHR43077:SF5">
    <property type="entry name" value="PHAGE INFECTION PROTEIN"/>
    <property type="match status" value="1"/>
</dbReference>
<feature type="transmembrane region" description="Helical" evidence="5">
    <location>
        <begin position="572"/>
        <end position="596"/>
    </location>
</feature>
<dbReference type="RefSeq" id="WP_097150971.1">
    <property type="nucleotide sequence ID" value="NZ_OBQC01000018.1"/>
</dbReference>
<proteinExistence type="predicted"/>